<evidence type="ECO:0008006" key="3">
    <source>
        <dbReference type="Google" id="ProtNLM"/>
    </source>
</evidence>
<organism evidence="1 2">
    <name type="scientific">Hymenobacter sedentarius</name>
    <dbReference type="NCBI Taxonomy" id="1411621"/>
    <lineage>
        <taxon>Bacteria</taxon>
        <taxon>Pseudomonadati</taxon>
        <taxon>Bacteroidota</taxon>
        <taxon>Cytophagia</taxon>
        <taxon>Cytophagales</taxon>
        <taxon>Hymenobacteraceae</taxon>
        <taxon>Hymenobacter</taxon>
    </lineage>
</organism>
<proteinExistence type="predicted"/>
<protein>
    <recommendedName>
        <fullName evidence="3">Thioredoxin</fullName>
    </recommendedName>
</protein>
<gene>
    <name evidence="1" type="ORF">AUC43_05655</name>
</gene>
<sequence>MINKIPSPAGVPAPSYTYAEFRALVGVLAAERRTSGPDQNPGLIHYTDQNQVHLDRAYTHALLPQLVSALAQLPRPEQWLVLGEAWCGDTAHLLPVLARLAEASAGNIRLHVLLRSEHPELMAAHQTNGANSIPKLIRLDQATSNHLSDWGPRPAAAQALAQQLHADKSLHTNHIIKAMNAWYEADTGESLQYELLALWS</sequence>
<dbReference type="SUPFAM" id="SSF52833">
    <property type="entry name" value="Thioredoxin-like"/>
    <property type="match status" value="1"/>
</dbReference>
<accession>A0A0U4BMK1</accession>
<evidence type="ECO:0000313" key="1">
    <source>
        <dbReference type="EMBL" id="ALW84615.1"/>
    </source>
</evidence>
<keyword evidence="2" id="KW-1185">Reference proteome</keyword>
<dbReference type="STRING" id="1411621.AUC43_05655"/>
<dbReference type="EMBL" id="CP013909">
    <property type="protein sequence ID" value="ALW84615.1"/>
    <property type="molecule type" value="Genomic_DNA"/>
</dbReference>
<dbReference type="Pfam" id="PF14595">
    <property type="entry name" value="Thioredoxin_9"/>
    <property type="match status" value="1"/>
</dbReference>
<name>A0A0U4BMK1_9BACT</name>
<dbReference type="AlphaFoldDB" id="A0A0U4BMK1"/>
<dbReference type="Proteomes" id="UP000059542">
    <property type="component" value="Chromosome"/>
</dbReference>
<dbReference type="InterPro" id="IPR036249">
    <property type="entry name" value="Thioredoxin-like_sf"/>
</dbReference>
<dbReference type="Gene3D" id="3.40.30.10">
    <property type="entry name" value="Glutaredoxin"/>
    <property type="match status" value="1"/>
</dbReference>
<dbReference type="RefSeq" id="WP_068190906.1">
    <property type="nucleotide sequence ID" value="NZ_CP013909.1"/>
</dbReference>
<dbReference type="KEGG" id="hyg:AUC43_05655"/>
<reference evidence="1 2" key="1">
    <citation type="submission" date="2015-12" db="EMBL/GenBank/DDBJ databases">
        <authorList>
            <person name="Shamseldin A."/>
            <person name="Moawad H."/>
            <person name="Abd El-Rahim W.M."/>
            <person name="Sadowsky M.J."/>
        </authorList>
    </citation>
    <scope>NUCLEOTIDE SEQUENCE [LARGE SCALE GENOMIC DNA]</scope>
    <source>
        <strain evidence="1 2">DG5B</strain>
    </source>
</reference>
<evidence type="ECO:0000313" key="2">
    <source>
        <dbReference type="Proteomes" id="UP000059542"/>
    </source>
</evidence>